<feature type="domain" description="Transcription factor tau subunit sfc3/Tfc3 C-terminal" evidence="8">
    <location>
        <begin position="2018"/>
        <end position="2447"/>
    </location>
</feature>
<feature type="compositionally biased region" description="Basic and acidic residues" evidence="6">
    <location>
        <begin position="1182"/>
        <end position="1191"/>
    </location>
</feature>
<evidence type="ECO:0000256" key="2">
    <source>
        <dbReference type="ARBA" id="ARBA00022553"/>
    </source>
</evidence>
<dbReference type="EMBL" id="ML995861">
    <property type="protein sequence ID" value="KAF2767099.1"/>
    <property type="molecule type" value="Genomic_DNA"/>
</dbReference>
<evidence type="ECO:0000313" key="10">
    <source>
        <dbReference type="Proteomes" id="UP000799436"/>
    </source>
</evidence>
<keyword evidence="5" id="KW-0539">Nucleus</keyword>
<feature type="compositionally biased region" description="Low complexity" evidence="6">
    <location>
        <begin position="717"/>
        <end position="727"/>
    </location>
</feature>
<feature type="compositionally biased region" description="Basic and acidic residues" evidence="6">
    <location>
        <begin position="1715"/>
        <end position="1738"/>
    </location>
</feature>
<comment type="subcellular location">
    <subcellularLocation>
        <location evidence="1">Nucleus</location>
    </subcellularLocation>
</comment>
<keyword evidence="10" id="KW-1185">Reference proteome</keyword>
<feature type="compositionally biased region" description="Basic and acidic residues" evidence="6">
    <location>
        <begin position="656"/>
        <end position="673"/>
    </location>
</feature>
<feature type="compositionally biased region" description="Acidic residues" evidence="6">
    <location>
        <begin position="343"/>
        <end position="356"/>
    </location>
</feature>
<feature type="compositionally biased region" description="Low complexity" evidence="6">
    <location>
        <begin position="805"/>
        <end position="816"/>
    </location>
</feature>
<feature type="compositionally biased region" description="Acidic residues" evidence="6">
    <location>
        <begin position="1968"/>
        <end position="1988"/>
    </location>
</feature>
<evidence type="ECO:0000256" key="1">
    <source>
        <dbReference type="ARBA" id="ARBA00004123"/>
    </source>
</evidence>
<dbReference type="SUPFAM" id="SSF46785">
    <property type="entry name" value="Winged helix' DNA-binding domain"/>
    <property type="match status" value="1"/>
</dbReference>
<dbReference type="PANTHER" id="PTHR15180">
    <property type="entry name" value="GENERAL TRANSCRIPTION FACTOR 3C POLYPEPTIDE 1"/>
    <property type="match status" value="1"/>
</dbReference>
<dbReference type="GO" id="GO:0003677">
    <property type="term" value="F:DNA binding"/>
    <property type="evidence" value="ECO:0007669"/>
    <property type="project" value="UniProtKB-KW"/>
</dbReference>
<dbReference type="GO" id="GO:0042791">
    <property type="term" value="P:5S class rRNA transcription by RNA polymerase III"/>
    <property type="evidence" value="ECO:0007669"/>
    <property type="project" value="TreeGrafter"/>
</dbReference>
<evidence type="ECO:0000256" key="5">
    <source>
        <dbReference type="ARBA" id="ARBA00023242"/>
    </source>
</evidence>
<feature type="compositionally biased region" description="Basic and acidic residues" evidence="6">
    <location>
        <begin position="1382"/>
        <end position="1391"/>
    </location>
</feature>
<dbReference type="Pfam" id="PF20222">
    <property type="entry name" value="DUF6581"/>
    <property type="match status" value="1"/>
</dbReference>
<dbReference type="PANTHER" id="PTHR15180:SF1">
    <property type="entry name" value="GENERAL TRANSCRIPTION FACTOR 3C POLYPEPTIDE 1"/>
    <property type="match status" value="1"/>
</dbReference>
<feature type="compositionally biased region" description="Acidic residues" evidence="6">
    <location>
        <begin position="369"/>
        <end position="381"/>
    </location>
</feature>
<feature type="region of interest" description="Disordered" evidence="6">
    <location>
        <begin position="1930"/>
        <end position="2014"/>
    </location>
</feature>
<feature type="region of interest" description="Disordered" evidence="6">
    <location>
        <begin position="484"/>
        <end position="503"/>
    </location>
</feature>
<keyword evidence="4" id="KW-0804">Transcription</keyword>
<feature type="region of interest" description="Disordered" evidence="6">
    <location>
        <begin position="1074"/>
        <end position="1196"/>
    </location>
</feature>
<dbReference type="Pfam" id="PF04182">
    <property type="entry name" value="B-block_TFIIIC"/>
    <property type="match status" value="1"/>
</dbReference>
<feature type="compositionally biased region" description="Basic residues" evidence="6">
    <location>
        <begin position="761"/>
        <end position="772"/>
    </location>
</feature>
<accession>A0A6G1L3G3</accession>
<dbReference type="OrthoDB" id="5403573at2759"/>
<feature type="compositionally biased region" description="Basic and acidic residues" evidence="6">
    <location>
        <begin position="1101"/>
        <end position="1113"/>
    </location>
</feature>
<evidence type="ECO:0000256" key="4">
    <source>
        <dbReference type="ARBA" id="ARBA00023163"/>
    </source>
</evidence>
<name>A0A6G1L3G3_9PEZI</name>
<feature type="compositionally biased region" description="Basic and acidic residues" evidence="6">
    <location>
        <begin position="1748"/>
        <end position="1765"/>
    </location>
</feature>
<gene>
    <name evidence="9" type="ORF">EJ03DRAFT_376460</name>
</gene>
<feature type="domain" description="B-block binding subunit of TFIIIC" evidence="7">
    <location>
        <begin position="140"/>
        <end position="207"/>
    </location>
</feature>
<keyword evidence="3" id="KW-0238">DNA-binding</keyword>
<evidence type="ECO:0000256" key="3">
    <source>
        <dbReference type="ARBA" id="ARBA00023125"/>
    </source>
</evidence>
<feature type="compositionally biased region" description="Polar residues" evidence="6">
    <location>
        <begin position="1081"/>
        <end position="1091"/>
    </location>
</feature>
<dbReference type="InterPro" id="IPR036390">
    <property type="entry name" value="WH_DNA-bd_sf"/>
</dbReference>
<feature type="compositionally biased region" description="Acidic residues" evidence="6">
    <location>
        <begin position="1133"/>
        <end position="1173"/>
    </location>
</feature>
<feature type="compositionally biased region" description="Basic residues" evidence="6">
    <location>
        <begin position="2003"/>
        <end position="2013"/>
    </location>
</feature>
<proteinExistence type="predicted"/>
<feature type="region of interest" description="Disordered" evidence="6">
    <location>
        <begin position="1324"/>
        <end position="1350"/>
    </location>
</feature>
<feature type="region of interest" description="Disordered" evidence="6">
    <location>
        <begin position="839"/>
        <end position="891"/>
    </location>
</feature>
<protein>
    <submittedName>
        <fullName evidence="9">Uncharacterized protein</fullName>
    </submittedName>
</protein>
<dbReference type="GO" id="GO:0006384">
    <property type="term" value="P:transcription initiation at RNA polymerase III promoter"/>
    <property type="evidence" value="ECO:0007669"/>
    <property type="project" value="InterPro"/>
</dbReference>
<feature type="region of interest" description="Disordered" evidence="6">
    <location>
        <begin position="1788"/>
        <end position="1841"/>
    </location>
</feature>
<feature type="region of interest" description="Disordered" evidence="6">
    <location>
        <begin position="906"/>
        <end position="951"/>
    </location>
</feature>
<feature type="region of interest" description="Disordered" evidence="6">
    <location>
        <begin position="1619"/>
        <end position="1640"/>
    </location>
</feature>
<dbReference type="InterPro" id="IPR035625">
    <property type="entry name" value="Tfc3-like_eWH"/>
</dbReference>
<feature type="region of interest" description="Disordered" evidence="6">
    <location>
        <begin position="1378"/>
        <end position="1398"/>
    </location>
</feature>
<sequence length="2514" mass="279865">MEEIPEQLIERLVDEVALTGTFGLGEDAFKEKVATFYNERNQEWQQQQDVAISSEQPLENHDASLVNVDDALVANVRNRLEQRREIHVKNDGDGILLADAKGEDQTTRSRHAGRILIATHERMRQVLSHQRNKRVESMGALVFDCLSVIAAYGPAGILQNDLRRVTGQQKQSVPLRTDRLAKRGYITKRVVLAHGTKTSLLKLKRWAAPNDVVQPDQAQGAVSNHPYAHTIIDYDLWFDDTIRLLKAQPNHLIAIQDLRIGLGIDKRKYETRALMRCIRRLSHEGVFRKVSAKPADEEGRIAGKAMRCIQLLQNPTDANRVLWRTRMVKGKSHSKSGVVDQSATEEEAATSDDDEGSEKNLDTAVPDISGDEDPEPQEVEETSQVMSDMRDDPDNGNAVELGDHQSPVCKRKRTVSRRFDSETEHNATSPSVEDEVPTGKRKRVPTRRFHYDLSVLNSEDQDFVNGIENEYLNDHFIGELRDAAEQPRKKRKYTKRQHDGPRLPIVRTKPRITSEKSNPKFEAWAKRTAEKLIKNQVSAEKEPANLEKGQPSEVGSDDACQADEEGAESLRQRIAQLEGELLARSRSGVYINPPGALDLKALTVYQRGRPRNACIAVVKSDRLSQLNLANATPDGAQAAQFQTRPAEGQATLSVSEDNHRTGESSADFSKDSDAAAQVEAASMGASREPARGTPAPTQVPKEQAAKQDSQQAHQTDAAISAAQQSAHSIQINPESGLGEYFIKEYVDQHTNEVFHHCGFGRYKRGPRPNKKTPKTDGTQRSDSSSRLSIPAAIHGDSTHESAVDSSPALQQSPAPSVVQDVHTYQRDYVDAHPGEQFYHVGGGRWRRGSRPDRFGSRQSTSRKSAEDTSPIKTSSWVMSPPSTAPHESLPQRTKALPNRHILDALEDQNLDDTLPVASSPRRASSEQVTASPATGVQTSAPSVTSLSPSDLVHSSPVAALAELRKKRGRPTQAIIAAKERLQNEIDAPPQSERQRLEKEIISLPEATPSLIAKLNIPALKETGMDELLKRASIKRSSQALLTSKPLMDISLPFESQADGLARPSITSKPNLAVQRVRPSAAVQTSTSSTKAPLTIVRPYHMPKETNEVPRASEEVIASSSAAVPDVDCNSSAEEPDEDAMDIEPLEPLNDDGAADGDSDFQPDAEEPDVEEPDNSGTETDVSEPRDNRDFVYPRSNRAKYGSMERQRFGNEDKKRRQRASIILDLLEQCGGVFPGNGEIFFPFCREWHKMYDVTPDRRTLNAAVQRLVGEGKLKRVPFSFRDDEGDTQERSVLTFSSIDSTSVLIDEVKEAMIRAYPSRYLPEEIGGQQAEDEGRRIESGRTGATQHNASKDEFPVMEALTVQRTQQAISMADAAAQAKGSADARSRRLEQSKAGARRQYARRKQNLGLFSAGACAEIANADTSVVINARPVTGARISGSVHTRMQVEGHMLLTLRTSTVRASHAPSMLLMSTSQDFYPTSGTFSTDTAVFVPARGRTQSAPKSLEEILQRVELMGYPKEIDPTPGIDGFSLIVDRIYAWESDLRSREVLLTDNAEWQFINLTVAENQVTATRDPNADIITLDKLVEYESPEGFVTKEYVMTHPAEEFHHVGAGRYRRGPRPADYIRGKKPSTTTKKQKRSFISTGIECYTKVQVDARPDEEFHRIPGGLYRRGPQPATGILPPPKEEYFSKEYKDAHPDEEFYHIGGGRYRRGRMPEGYRDPRKNGVSERYERERSRNHGWTYHKSARPDQRKASNERADRTHDPQAVGAVDYSIPGFFEHDQLASTGEDADSDAVIGDGSTDAAFDNHGDKQPISTTTREMSDAAPRNQAAGPLTSRRKSLARDLKLGKLKFKQDAEKYDKQFKEAHPGLELIHVGAGRWRKVADIIENTTSAPEPPGYDFAATQALGTIASTIQDGSESSAEAHLGHVNDTSSTPVPWHALPVPATADDRSTRKYRSRKTRTESDIEILDLPVDADGDFEPDDEPQPGKKARLTNGQPAPKRRAGGRPRVRGFPDAEDLLMSVALIRVLCGGLYQTSIKWELVAHAMSFRYEPGYISARWNPVRVANHGRVEHLQEAIREPFLEAYEKGELPSINFQHPENTDWPAVLEWVKQIDPQCSVPHIEDTQMAENQMVELPESADGLEDDFTISAHGTATEADLEQHFRAASGEQRGVLALRYIEGVPLVNQLEVESQTSASLEVLKSWCRAVSVAKPENYDSQAASQKISTAFSGTMIKRAVDELQADSTLTLEKGGHQVPGRNYRMHNATLKQFRRWPDEEFQYLRDVAAARERIIAHFDAHHTFELTMHSKDPEIVVLTNMVSQGLVKVTSSLPVQNNDIDAPMPRLSVWGIDSIQTIYDSKNVDPARLRFPLIYRWTPKLTHEHGLQQVPVPLVKAMHDGQQDPRIPLWVDIHGNLVDEVWDMVMRSVLWLLVFRPGSTAATIQKAHDDKLWGFEIDMLLGWMEQTGLAQRFGAGQWVEGTWKGGWRASEWWYCACAEDVATWEAPVCELR</sequence>
<keyword evidence="2" id="KW-0597">Phosphoprotein</keyword>
<dbReference type="InterPro" id="IPR007309">
    <property type="entry name" value="TFIIIC_Bblock-bd"/>
</dbReference>
<dbReference type="GO" id="GO:0005634">
    <property type="term" value="C:nucleus"/>
    <property type="evidence" value="ECO:0007669"/>
    <property type="project" value="UniProtKB-SubCell"/>
</dbReference>
<dbReference type="GO" id="GO:0000127">
    <property type="term" value="C:transcription factor TFIIIC complex"/>
    <property type="evidence" value="ECO:0007669"/>
    <property type="project" value="InterPro"/>
</dbReference>
<feature type="compositionally biased region" description="Polar residues" evidence="6">
    <location>
        <begin position="921"/>
        <end position="948"/>
    </location>
</feature>
<feature type="region of interest" description="Disordered" evidence="6">
    <location>
        <begin position="636"/>
        <end position="727"/>
    </location>
</feature>
<evidence type="ECO:0000259" key="7">
    <source>
        <dbReference type="Pfam" id="PF04182"/>
    </source>
</evidence>
<evidence type="ECO:0000259" key="8">
    <source>
        <dbReference type="Pfam" id="PF20222"/>
    </source>
</evidence>
<feature type="region of interest" description="Disordered" evidence="6">
    <location>
        <begin position="757"/>
        <end position="818"/>
    </location>
</feature>
<dbReference type="InterPro" id="IPR044210">
    <property type="entry name" value="Tfc3-like"/>
</dbReference>
<feature type="compositionally biased region" description="Polar residues" evidence="6">
    <location>
        <begin position="870"/>
        <end position="881"/>
    </location>
</feature>
<feature type="region of interest" description="Disordered" evidence="6">
    <location>
        <begin position="536"/>
        <end position="567"/>
    </location>
</feature>
<organism evidence="9 10">
    <name type="scientific">Teratosphaeria nubilosa</name>
    <dbReference type="NCBI Taxonomy" id="161662"/>
    <lineage>
        <taxon>Eukaryota</taxon>
        <taxon>Fungi</taxon>
        <taxon>Dikarya</taxon>
        <taxon>Ascomycota</taxon>
        <taxon>Pezizomycotina</taxon>
        <taxon>Dothideomycetes</taxon>
        <taxon>Dothideomycetidae</taxon>
        <taxon>Mycosphaerellales</taxon>
        <taxon>Teratosphaeriaceae</taxon>
        <taxon>Teratosphaeria</taxon>
    </lineage>
</organism>
<feature type="compositionally biased region" description="Low complexity" evidence="6">
    <location>
        <begin position="1114"/>
        <end position="1123"/>
    </location>
</feature>
<dbReference type="Proteomes" id="UP000799436">
    <property type="component" value="Unassembled WGS sequence"/>
</dbReference>
<feature type="region of interest" description="Disordered" evidence="6">
    <location>
        <begin position="1715"/>
        <end position="1767"/>
    </location>
</feature>
<evidence type="ECO:0000256" key="6">
    <source>
        <dbReference type="SAM" id="MobiDB-lite"/>
    </source>
</evidence>
<feature type="compositionally biased region" description="Basic and acidic residues" evidence="6">
    <location>
        <begin position="536"/>
        <end position="545"/>
    </location>
</feature>
<dbReference type="InterPro" id="IPR046488">
    <property type="entry name" value="Sfc3/Tfc3_C"/>
</dbReference>
<dbReference type="CDD" id="cd16169">
    <property type="entry name" value="Tau138_eWH"/>
    <property type="match status" value="1"/>
</dbReference>
<feature type="region of interest" description="Disordered" evidence="6">
    <location>
        <begin position="332"/>
        <end position="443"/>
    </location>
</feature>
<reference evidence="9" key="1">
    <citation type="journal article" date="2020" name="Stud. Mycol.">
        <title>101 Dothideomycetes genomes: a test case for predicting lifestyles and emergence of pathogens.</title>
        <authorList>
            <person name="Haridas S."/>
            <person name="Albert R."/>
            <person name="Binder M."/>
            <person name="Bloem J."/>
            <person name="Labutti K."/>
            <person name="Salamov A."/>
            <person name="Andreopoulos B."/>
            <person name="Baker S."/>
            <person name="Barry K."/>
            <person name="Bills G."/>
            <person name="Bluhm B."/>
            <person name="Cannon C."/>
            <person name="Castanera R."/>
            <person name="Culley D."/>
            <person name="Daum C."/>
            <person name="Ezra D."/>
            <person name="Gonzalez J."/>
            <person name="Henrissat B."/>
            <person name="Kuo A."/>
            <person name="Liang C."/>
            <person name="Lipzen A."/>
            <person name="Lutzoni F."/>
            <person name="Magnuson J."/>
            <person name="Mondo S."/>
            <person name="Nolan M."/>
            <person name="Ohm R."/>
            <person name="Pangilinan J."/>
            <person name="Park H.-J."/>
            <person name="Ramirez L."/>
            <person name="Alfaro M."/>
            <person name="Sun H."/>
            <person name="Tritt A."/>
            <person name="Yoshinaga Y."/>
            <person name="Zwiers L.-H."/>
            <person name="Turgeon B."/>
            <person name="Goodwin S."/>
            <person name="Spatafora J."/>
            <person name="Crous P."/>
            <person name="Grigoriev I."/>
        </authorList>
    </citation>
    <scope>NUCLEOTIDE SEQUENCE</scope>
    <source>
        <strain evidence="9">CBS 116005</strain>
    </source>
</reference>
<evidence type="ECO:0000313" key="9">
    <source>
        <dbReference type="EMBL" id="KAF2767099.1"/>
    </source>
</evidence>